<dbReference type="OrthoDB" id="2082707at2"/>
<evidence type="ECO:0000256" key="1">
    <source>
        <dbReference type="ARBA" id="ARBA00005445"/>
    </source>
</evidence>
<dbReference type="AlphaFoldDB" id="A0A367FG70"/>
<comment type="similarity">
    <text evidence="1">Belongs to the ice-binding protein family.</text>
</comment>
<organism evidence="5 6">
    <name type="scientific">Sphaerisporangium album</name>
    <dbReference type="NCBI Taxonomy" id="509200"/>
    <lineage>
        <taxon>Bacteria</taxon>
        <taxon>Bacillati</taxon>
        <taxon>Actinomycetota</taxon>
        <taxon>Actinomycetes</taxon>
        <taxon>Streptosporangiales</taxon>
        <taxon>Streptosporangiaceae</taxon>
        <taxon>Sphaerisporangium</taxon>
    </lineage>
</organism>
<gene>
    <name evidence="5" type="ORF">DQ384_20255</name>
</gene>
<dbReference type="Gene3D" id="2.60.40.10">
    <property type="entry name" value="Immunoglobulins"/>
    <property type="match status" value="1"/>
</dbReference>
<accession>A0A367FG70</accession>
<dbReference type="EMBL" id="QOIL01000011">
    <property type="protein sequence ID" value="RCG29393.1"/>
    <property type="molecule type" value="Genomic_DNA"/>
</dbReference>
<dbReference type="Pfam" id="PF16640">
    <property type="entry name" value="Big_3_5"/>
    <property type="match status" value="1"/>
</dbReference>
<dbReference type="Pfam" id="PF11999">
    <property type="entry name" value="Ice_binding"/>
    <property type="match status" value="1"/>
</dbReference>
<proteinExistence type="inferred from homology"/>
<evidence type="ECO:0000313" key="6">
    <source>
        <dbReference type="Proteomes" id="UP000253094"/>
    </source>
</evidence>
<evidence type="ECO:0000259" key="3">
    <source>
        <dbReference type="Pfam" id="PF13313"/>
    </source>
</evidence>
<dbReference type="InterPro" id="IPR032109">
    <property type="entry name" value="Big_3_5"/>
</dbReference>
<keyword evidence="2" id="KW-0732">Signal</keyword>
<name>A0A367FG70_9ACTN</name>
<dbReference type="RefSeq" id="WP_114030429.1">
    <property type="nucleotide sequence ID" value="NZ_QOIL01000011.1"/>
</dbReference>
<feature type="domain" description="DUF4082" evidence="3">
    <location>
        <begin position="365"/>
        <end position="510"/>
    </location>
</feature>
<dbReference type="Pfam" id="PF13313">
    <property type="entry name" value="DUF4082"/>
    <property type="match status" value="1"/>
</dbReference>
<feature type="domain" description="Bacterial Ig-like" evidence="4">
    <location>
        <begin position="260"/>
        <end position="338"/>
    </location>
</feature>
<evidence type="ECO:0000259" key="4">
    <source>
        <dbReference type="Pfam" id="PF16640"/>
    </source>
</evidence>
<dbReference type="InterPro" id="IPR013783">
    <property type="entry name" value="Ig-like_fold"/>
</dbReference>
<evidence type="ECO:0000256" key="2">
    <source>
        <dbReference type="ARBA" id="ARBA00022729"/>
    </source>
</evidence>
<keyword evidence="6" id="KW-1185">Reference proteome</keyword>
<reference evidence="5 6" key="1">
    <citation type="submission" date="2018-06" db="EMBL/GenBank/DDBJ databases">
        <title>Sphaerisporangium craniellae sp. nov., isolated from a marine sponge in the South China Sea.</title>
        <authorList>
            <person name="Li L."/>
        </authorList>
    </citation>
    <scope>NUCLEOTIDE SEQUENCE [LARGE SCALE GENOMIC DNA]</scope>
    <source>
        <strain evidence="5 6">CCTCC AA 208026</strain>
    </source>
</reference>
<protein>
    <submittedName>
        <fullName evidence="5">DUF4082 domain-containing protein</fullName>
    </submittedName>
</protein>
<dbReference type="Proteomes" id="UP000253094">
    <property type="component" value="Unassembled WGS sequence"/>
</dbReference>
<dbReference type="GO" id="GO:0005975">
    <property type="term" value="P:carbohydrate metabolic process"/>
    <property type="evidence" value="ECO:0007669"/>
    <property type="project" value="UniProtKB-ARBA"/>
</dbReference>
<dbReference type="InterPro" id="IPR021884">
    <property type="entry name" value="Ice-bd_prot"/>
</dbReference>
<dbReference type="InterPro" id="IPR025141">
    <property type="entry name" value="DUF4082"/>
</dbReference>
<comment type="caution">
    <text evidence="5">The sequence shown here is derived from an EMBL/GenBank/DDBJ whole genome shotgun (WGS) entry which is preliminary data.</text>
</comment>
<sequence length="519" mass="52612">MIHRTRFRVPRPNTGRTWLTAALTAVLTAAALLATPLAAGAARRAPVNLGTAATFAVLAGSAVNNNNLTAVTGDLGVSPGGTVTGFPPGTVTGTIHAGDATAATAKSDMVAAYNDIAGRTPVTTVAAELGGTTQGPGIYTPTGGAFTITGTLTLDAQGEPDSVFIFKSATLTTATVSNITLINGAQAKNVFWQATDSAALGVNSTFRGTVMAANSARAFPGASVFGRLFTLNANVILDGTTTGPATHVALPNDPQTTTALTSSANPTARGQVVTFTATVSAVSGSLIPQGQVLFKEGTTTLGSSYLDSSGVATFSTSSLSVGTHPIQAVYLGGDVFASEALVHFAPSKSGILNQNVSASLWSSTATPAVASHQDAQAVALGVKFQANTNGTISGVRFYKGSQNTGTHVGSLWTSGGTLLASATFAGETASGWQQVNFASPVAVTANTTYVASVLSPTGYYSVTRPYFTLQYNNDPLLALADGAQGGNGVYVYGTTNAFPTSTFQSTNYWVDVVFTPTAT</sequence>
<evidence type="ECO:0000313" key="5">
    <source>
        <dbReference type="EMBL" id="RCG29393.1"/>
    </source>
</evidence>